<keyword evidence="12" id="KW-1185">Reference proteome</keyword>
<keyword evidence="6" id="KW-0238">DNA-binding</keyword>
<dbReference type="PANTHER" id="PTHR42713:SF3">
    <property type="entry name" value="TRANSCRIPTIONAL REGULATORY PROTEIN HPTR"/>
    <property type="match status" value="1"/>
</dbReference>
<dbReference type="SUPFAM" id="SSF52172">
    <property type="entry name" value="CheY-like"/>
    <property type="match status" value="1"/>
</dbReference>
<dbReference type="AlphaFoldDB" id="A0A7T3RF94"/>
<dbReference type="Pfam" id="PF12833">
    <property type="entry name" value="HTH_18"/>
    <property type="match status" value="1"/>
</dbReference>
<evidence type="ECO:0000256" key="7">
    <source>
        <dbReference type="ARBA" id="ARBA00023163"/>
    </source>
</evidence>
<name>A0A7T3RF94_9SPIR</name>
<organism evidence="11 12">
    <name type="scientific">Treponema peruense</name>
    <dbReference type="NCBI Taxonomy" id="2787628"/>
    <lineage>
        <taxon>Bacteria</taxon>
        <taxon>Pseudomonadati</taxon>
        <taxon>Spirochaetota</taxon>
        <taxon>Spirochaetia</taxon>
        <taxon>Spirochaetales</taxon>
        <taxon>Treponemataceae</taxon>
        <taxon>Treponema</taxon>
    </lineage>
</organism>
<sequence>MLKVFIADDEESIRNGLKKIIDWKDCGYSICGEAGNGQEAFEKISELNPDLVLLDIKMPGLTGVEVLKKIAEQNAAEGLKSKTNFLILSGFSDFEFAKEAMNYGAQGYFVKPIDEDLLEEKVRSIAEHFSQVKEIPKSEDIKRRFEQMFLFGVAEDAFEDDYEDENDYQVALFSSKRSGYEGRISDFEKRIADTFSNMDMFTVIYEEDVAAVFKNCKEDAVYRMLERFAQRLSKNPFTVLGSKKRGVNGALASFMECRREVPALFFADDGKFADATVQNTQGRPEPFEFEKQIPNIVFCIETYDKERLAQILEDSRKHLSKSDGGGYKPDAVKTQCIAYIIELQSHILKKYPEREFPPASAFDLVPQILSRTRFCEVFELVENFTTGFLEAFHTNTANSTIIKVIQYIKTNYANELKLETLGDLFYCNSAYLGKKFKEYTGVQFNVYLDKIRIEEAKKKLTETDLKVYQISKLVGYSNTDYFFMKFRKYTGMTPKEFKQEHGSAKDYDISAE</sequence>
<dbReference type="PRINTS" id="PR00032">
    <property type="entry name" value="HTHARAC"/>
</dbReference>
<proteinExistence type="predicted"/>
<gene>
    <name evidence="11" type="ORF">IWA51_05070</name>
</gene>
<evidence type="ECO:0000313" key="11">
    <source>
        <dbReference type="EMBL" id="QQA01969.1"/>
    </source>
</evidence>
<dbReference type="EMBL" id="CP064936">
    <property type="protein sequence ID" value="QQA01969.1"/>
    <property type="molecule type" value="Genomic_DNA"/>
</dbReference>
<dbReference type="SUPFAM" id="SSF46689">
    <property type="entry name" value="Homeodomain-like"/>
    <property type="match status" value="1"/>
</dbReference>
<evidence type="ECO:0000259" key="9">
    <source>
        <dbReference type="PROSITE" id="PS01124"/>
    </source>
</evidence>
<keyword evidence="7" id="KW-0804">Transcription</keyword>
<reference evidence="11 12" key="1">
    <citation type="submission" date="2020-11" db="EMBL/GenBank/DDBJ databases">
        <title>Treponema Peruensis nv. sp., first commensal Treponema isolated from human feces.</title>
        <authorList>
            <person name="Belkhou C."/>
            <person name="Raes J."/>
        </authorList>
    </citation>
    <scope>NUCLEOTIDE SEQUENCE [LARGE SCALE GENOMIC DNA]</scope>
    <source>
        <strain evidence="11 12">RCC2812</strain>
    </source>
</reference>
<comment type="subcellular location">
    <subcellularLocation>
        <location evidence="1">Cytoplasm</location>
    </subcellularLocation>
</comment>
<dbReference type="InterPro" id="IPR001789">
    <property type="entry name" value="Sig_transdc_resp-reg_receiver"/>
</dbReference>
<evidence type="ECO:0000256" key="4">
    <source>
        <dbReference type="ARBA" id="ARBA00023012"/>
    </source>
</evidence>
<evidence type="ECO:0000259" key="10">
    <source>
        <dbReference type="PROSITE" id="PS50110"/>
    </source>
</evidence>
<dbReference type="PROSITE" id="PS01124">
    <property type="entry name" value="HTH_ARAC_FAMILY_2"/>
    <property type="match status" value="1"/>
</dbReference>
<dbReference type="InterPro" id="IPR009057">
    <property type="entry name" value="Homeodomain-like_sf"/>
</dbReference>
<dbReference type="SMART" id="SM00342">
    <property type="entry name" value="HTH_ARAC"/>
    <property type="match status" value="1"/>
</dbReference>
<keyword evidence="4" id="KW-0902">Two-component regulatory system</keyword>
<dbReference type="Proteomes" id="UP000595224">
    <property type="component" value="Chromosome"/>
</dbReference>
<evidence type="ECO:0000256" key="8">
    <source>
        <dbReference type="PROSITE-ProRule" id="PRU00169"/>
    </source>
</evidence>
<dbReference type="InterPro" id="IPR018060">
    <property type="entry name" value="HTH_AraC"/>
</dbReference>
<dbReference type="Pfam" id="PF00072">
    <property type="entry name" value="Response_reg"/>
    <property type="match status" value="1"/>
</dbReference>
<accession>A0A7T3RF94</accession>
<keyword evidence="3 8" id="KW-0597">Phosphoprotein</keyword>
<dbReference type="RefSeq" id="WP_198443459.1">
    <property type="nucleotide sequence ID" value="NZ_CBCSHE010000004.1"/>
</dbReference>
<feature type="domain" description="Response regulatory" evidence="10">
    <location>
        <begin position="3"/>
        <end position="126"/>
    </location>
</feature>
<dbReference type="Gene3D" id="1.10.10.60">
    <property type="entry name" value="Homeodomain-like"/>
    <property type="match status" value="2"/>
</dbReference>
<feature type="modified residue" description="4-aspartylphosphate" evidence="8">
    <location>
        <position position="55"/>
    </location>
</feature>
<evidence type="ECO:0000256" key="5">
    <source>
        <dbReference type="ARBA" id="ARBA00023015"/>
    </source>
</evidence>
<evidence type="ECO:0000256" key="2">
    <source>
        <dbReference type="ARBA" id="ARBA00022490"/>
    </source>
</evidence>
<dbReference type="KEGG" id="tper:IWA51_05070"/>
<evidence type="ECO:0000256" key="1">
    <source>
        <dbReference type="ARBA" id="ARBA00004496"/>
    </source>
</evidence>
<dbReference type="CDD" id="cd17536">
    <property type="entry name" value="REC_YesN-like"/>
    <property type="match status" value="1"/>
</dbReference>
<dbReference type="InterPro" id="IPR011006">
    <property type="entry name" value="CheY-like_superfamily"/>
</dbReference>
<feature type="domain" description="HTH araC/xylS-type" evidence="9">
    <location>
        <begin position="402"/>
        <end position="500"/>
    </location>
</feature>
<dbReference type="GO" id="GO:0003700">
    <property type="term" value="F:DNA-binding transcription factor activity"/>
    <property type="evidence" value="ECO:0007669"/>
    <property type="project" value="InterPro"/>
</dbReference>
<dbReference type="GO" id="GO:0005737">
    <property type="term" value="C:cytoplasm"/>
    <property type="evidence" value="ECO:0007669"/>
    <property type="project" value="UniProtKB-SubCell"/>
</dbReference>
<protein>
    <submittedName>
        <fullName evidence="11">Response regulator transcription factor</fullName>
    </submittedName>
</protein>
<dbReference type="GO" id="GO:0000160">
    <property type="term" value="P:phosphorelay signal transduction system"/>
    <property type="evidence" value="ECO:0007669"/>
    <property type="project" value="UniProtKB-KW"/>
</dbReference>
<evidence type="ECO:0000256" key="3">
    <source>
        <dbReference type="ARBA" id="ARBA00022553"/>
    </source>
</evidence>
<evidence type="ECO:0000313" key="12">
    <source>
        <dbReference type="Proteomes" id="UP000595224"/>
    </source>
</evidence>
<dbReference type="PROSITE" id="PS50110">
    <property type="entry name" value="RESPONSE_REGULATORY"/>
    <property type="match status" value="1"/>
</dbReference>
<dbReference type="PANTHER" id="PTHR42713">
    <property type="entry name" value="HISTIDINE KINASE-RELATED"/>
    <property type="match status" value="1"/>
</dbReference>
<dbReference type="Gene3D" id="3.40.50.2300">
    <property type="match status" value="1"/>
</dbReference>
<dbReference type="InterPro" id="IPR020449">
    <property type="entry name" value="Tscrpt_reg_AraC-type_HTH"/>
</dbReference>
<keyword evidence="2" id="KW-0963">Cytoplasm</keyword>
<dbReference type="GO" id="GO:0043565">
    <property type="term" value="F:sequence-specific DNA binding"/>
    <property type="evidence" value="ECO:0007669"/>
    <property type="project" value="InterPro"/>
</dbReference>
<dbReference type="SMART" id="SM00448">
    <property type="entry name" value="REC"/>
    <property type="match status" value="1"/>
</dbReference>
<keyword evidence="5" id="KW-0805">Transcription regulation</keyword>
<evidence type="ECO:0000256" key="6">
    <source>
        <dbReference type="ARBA" id="ARBA00023125"/>
    </source>
</evidence>
<dbReference type="InterPro" id="IPR051552">
    <property type="entry name" value="HptR"/>
</dbReference>